<feature type="compositionally biased region" description="Basic residues" evidence="1">
    <location>
        <begin position="9"/>
        <end position="20"/>
    </location>
</feature>
<feature type="non-terminal residue" evidence="2">
    <location>
        <position position="155"/>
    </location>
</feature>
<evidence type="ECO:0000256" key="1">
    <source>
        <dbReference type="SAM" id="MobiDB-lite"/>
    </source>
</evidence>
<dbReference type="EMBL" id="CADCUK010000137">
    <property type="protein sequence ID" value="CAA9379372.1"/>
    <property type="molecule type" value="Genomic_DNA"/>
</dbReference>
<feature type="region of interest" description="Disordered" evidence="1">
    <location>
        <begin position="1"/>
        <end position="155"/>
    </location>
</feature>
<feature type="non-terminal residue" evidence="2">
    <location>
        <position position="1"/>
    </location>
</feature>
<feature type="compositionally biased region" description="Low complexity" evidence="1">
    <location>
        <begin position="90"/>
        <end position="108"/>
    </location>
</feature>
<sequence length="155" mass="17457">ERRQADHSRTHHQRLQRRPLRRPEQPGPAPRARRFGIRADRRGQQSDPGHRGRLHDEHVRRPHGRRVPDREPRRRLLPQPAPGLAHRSCRAGAAGVAVGLGARGPGLRCHPRPSHLRLERRHRPGPPAEDRLPAGEPGADGGHPGAARPERHRLL</sequence>
<protein>
    <submittedName>
        <fullName evidence="2">Uncharacterized protein</fullName>
    </submittedName>
</protein>
<proteinExistence type="predicted"/>
<gene>
    <name evidence="2" type="ORF">AVDCRST_MAG47-2023</name>
</gene>
<accession>A0A6J4N675</accession>
<organism evidence="2">
    <name type="scientific">uncultured Nocardioidaceae bacterium</name>
    <dbReference type="NCBI Taxonomy" id="253824"/>
    <lineage>
        <taxon>Bacteria</taxon>
        <taxon>Bacillati</taxon>
        <taxon>Actinomycetota</taxon>
        <taxon>Actinomycetes</taxon>
        <taxon>Propionibacteriales</taxon>
        <taxon>Nocardioidaceae</taxon>
        <taxon>environmental samples</taxon>
    </lineage>
</organism>
<reference evidence="2" key="1">
    <citation type="submission" date="2020-02" db="EMBL/GenBank/DDBJ databases">
        <authorList>
            <person name="Meier V. D."/>
        </authorList>
    </citation>
    <scope>NUCLEOTIDE SEQUENCE</scope>
    <source>
        <strain evidence="2">AVDCRST_MAG47</strain>
    </source>
</reference>
<evidence type="ECO:0000313" key="2">
    <source>
        <dbReference type="EMBL" id="CAA9379372.1"/>
    </source>
</evidence>
<name>A0A6J4N675_9ACTN</name>
<feature type="compositionally biased region" description="Basic and acidic residues" evidence="1">
    <location>
        <begin position="37"/>
        <end position="59"/>
    </location>
</feature>
<feature type="compositionally biased region" description="Basic residues" evidence="1">
    <location>
        <begin position="109"/>
        <end position="124"/>
    </location>
</feature>
<dbReference type="AlphaFoldDB" id="A0A6J4N675"/>